<evidence type="ECO:0000256" key="1">
    <source>
        <dbReference type="SAM" id="MobiDB-lite"/>
    </source>
</evidence>
<protein>
    <submittedName>
        <fullName evidence="2">TIGR03016 family PEP-CTERM system-associated outer membrane protein</fullName>
    </submittedName>
</protein>
<organism evidence="2 3">
    <name type="scientific">Pseudothauera nasutitermitis</name>
    <dbReference type="NCBI Taxonomy" id="2565930"/>
    <lineage>
        <taxon>Bacteria</taxon>
        <taxon>Pseudomonadati</taxon>
        <taxon>Pseudomonadota</taxon>
        <taxon>Betaproteobacteria</taxon>
        <taxon>Rhodocyclales</taxon>
        <taxon>Zoogloeaceae</taxon>
        <taxon>Pseudothauera</taxon>
    </lineage>
</organism>
<dbReference type="AlphaFoldDB" id="A0A4S4AV20"/>
<dbReference type="OrthoDB" id="8522878at2"/>
<name>A0A4S4AV20_9RHOO</name>
<dbReference type="InterPro" id="IPR017467">
    <property type="entry name" value="CHP03016_PEP-CTERM"/>
</dbReference>
<accession>A0A4S4AV20</accession>
<sequence>MATATDTATAMATKPTRMRPERRPRARPLTALLALALGGPVLAQEARVEPTLQLGVTWSDNIDASSSNRRSGFVLEASPGLSLSRRGGRISGQLDMSLRNRIDTSDSGRGTTFLALNGRGEIEAVEDLLFVELDAMASRDNPSLFSGRGRGDSLSSARANEVRALGIAPRLELRFGDTEAMLRYQTRWMDGQGVLDRQQMERWNARAGNATAFGLFGWGVDYSRTDTAYGGSGRRDVSQEVSRATLFINVTPQFRARLIGGHESNDYATRRGESGSITGVGFDWRPSARTDVSATSEKRVFGRGHDLRVHHRRARSVWELGWSRDITSSLESFAGLGNDPLYRQIYDALAATVPDPLERERAVLQILSALGYNIAGLRDTVVASNHYLDKRLSAGVTLIGARNSLSLSLLRSDRERIGDLVMNNPLDDFSRFDRVRENTASLSFSHRLTPDTSLTAGLTRSHARGSGVAAENVRRTLYSLGLGTRLGPSVSSNLTLRRQQVSGTGRFTENAIVATLLMRF</sequence>
<gene>
    <name evidence="2" type="ORF">E6C76_13825</name>
</gene>
<evidence type="ECO:0000313" key="3">
    <source>
        <dbReference type="Proteomes" id="UP000308430"/>
    </source>
</evidence>
<comment type="caution">
    <text evidence="2">The sequence shown here is derived from an EMBL/GenBank/DDBJ whole genome shotgun (WGS) entry which is preliminary data.</text>
</comment>
<dbReference type="EMBL" id="SSOC01000005">
    <property type="protein sequence ID" value="THF63664.1"/>
    <property type="molecule type" value="Genomic_DNA"/>
</dbReference>
<proteinExistence type="predicted"/>
<evidence type="ECO:0000313" key="2">
    <source>
        <dbReference type="EMBL" id="THF63664.1"/>
    </source>
</evidence>
<dbReference type="Proteomes" id="UP000308430">
    <property type="component" value="Unassembled WGS sequence"/>
</dbReference>
<feature type="region of interest" description="Disordered" evidence="1">
    <location>
        <begin position="1"/>
        <end position="24"/>
    </location>
</feature>
<keyword evidence="3" id="KW-1185">Reference proteome</keyword>
<dbReference type="NCBIfam" id="TIGR03016">
    <property type="entry name" value="pepcterm_hypo_1"/>
    <property type="match status" value="1"/>
</dbReference>
<reference evidence="2 3" key="1">
    <citation type="submission" date="2019-04" db="EMBL/GenBank/DDBJ databases">
        <title>Azoarcus nasutitermitis sp. nov. isolated from termite nest.</title>
        <authorList>
            <person name="Lin S.-Y."/>
            <person name="Hameed A."/>
            <person name="Hsu Y.-H."/>
            <person name="Young C.-C."/>
        </authorList>
    </citation>
    <scope>NUCLEOTIDE SEQUENCE [LARGE SCALE GENOMIC DNA]</scope>
    <source>
        <strain evidence="2 3">CC-YHH838</strain>
    </source>
</reference>
<feature type="compositionally biased region" description="Low complexity" evidence="1">
    <location>
        <begin position="1"/>
        <end position="15"/>
    </location>
</feature>